<evidence type="ECO:0000313" key="2">
    <source>
        <dbReference type="EMBL" id="CAJ1379927.1"/>
    </source>
</evidence>
<dbReference type="AlphaFoldDB" id="A0AA36I377"/>
<dbReference type="SUPFAM" id="SSF51197">
    <property type="entry name" value="Clavaminate synthase-like"/>
    <property type="match status" value="1"/>
</dbReference>
<evidence type="ECO:0000313" key="3">
    <source>
        <dbReference type="Proteomes" id="UP001178507"/>
    </source>
</evidence>
<evidence type="ECO:0000256" key="1">
    <source>
        <dbReference type="SAM" id="Phobius"/>
    </source>
</evidence>
<keyword evidence="1" id="KW-1133">Transmembrane helix</keyword>
<gene>
    <name evidence="2" type="ORF">EVOR1521_LOCUS8012</name>
</gene>
<keyword evidence="1" id="KW-0472">Membrane</keyword>
<dbReference type="Proteomes" id="UP001178507">
    <property type="component" value="Unassembled WGS sequence"/>
</dbReference>
<protein>
    <submittedName>
        <fullName evidence="2">Uncharacterized protein</fullName>
    </submittedName>
</protein>
<comment type="caution">
    <text evidence="2">The sequence shown here is derived from an EMBL/GenBank/DDBJ whole genome shotgun (WGS) entry which is preliminary data.</text>
</comment>
<feature type="transmembrane region" description="Helical" evidence="1">
    <location>
        <begin position="437"/>
        <end position="455"/>
    </location>
</feature>
<name>A0AA36I377_9DINO</name>
<feature type="transmembrane region" description="Helical" evidence="1">
    <location>
        <begin position="467"/>
        <end position="491"/>
    </location>
</feature>
<sequence>MARAHLLTAEGFEDPKAFVAELTRQTYAVVAAKDAGRNWRFHPAAKTVQRGARLLGSSAEKEGFAWSYKRQAVKERTQVRRSCQGKCHMDLDLEALEALEGEQLMLSCFDCLELVAQRAFEAYCLAENLEVQQAAQAFGDFSLGVDRGKGKSVLNLYHYFSGVEEEPCRAHCDPGLLTVLCRSSGRGLEAQRPIAASCTPGRPAAYEEVWQDMEALMDAATQELEDAVPFLVITGETLERLSGNCHPACLHRVAHTDAPRFNVAFELRPRCNVWHPWATSLAHAALDMDREADENGRNLLNNKGTCLLRLKAEDKELIDLMTMLAKAAGWDEEQRLGVLPDDILNHLTTVEYDSINTPTVDQGQNYAEVYVGLTLEEPRRRLWILLGLAVFELWRRESESRAFVTEKIASSDLDDDEPDKRGPLGWLHYDVILASRTSYPVALMIGFTCYGNVMLRKECGDKRYPSWIFGWLLGMVCYTYPGAIFSDLVFVSGAPQRALSNDNIFLCFSFWYLVVQYSDTAYRLLQQQHVFIWLTTWWLADATRASLLFLERAVAIQPVFARGVWQAFVWCVAGPTARLVEKSIRGVPVPTLDKVQPNSMNILKFPLIAMFWNMIFYMVYLAYLTDCQFLSATPKMDMVECGAAHEDFYGFCTYLPCVMHLCRAYWAMYSQGGLVIFGDGFCMGRSHVLPK</sequence>
<feature type="transmembrane region" description="Helical" evidence="1">
    <location>
        <begin position="602"/>
        <end position="623"/>
    </location>
</feature>
<accession>A0AA36I377</accession>
<proteinExistence type="predicted"/>
<dbReference type="EMBL" id="CAUJNA010000668">
    <property type="protein sequence ID" value="CAJ1379927.1"/>
    <property type="molecule type" value="Genomic_DNA"/>
</dbReference>
<dbReference type="Gene3D" id="2.60.120.330">
    <property type="entry name" value="B-lactam Antibiotic, Isopenicillin N Synthase, Chain"/>
    <property type="match status" value="1"/>
</dbReference>
<keyword evidence="1" id="KW-0812">Transmembrane</keyword>
<keyword evidence="3" id="KW-1185">Reference proteome</keyword>
<reference evidence="2" key="1">
    <citation type="submission" date="2023-08" db="EMBL/GenBank/DDBJ databases">
        <authorList>
            <person name="Chen Y."/>
            <person name="Shah S."/>
            <person name="Dougan E. K."/>
            <person name="Thang M."/>
            <person name="Chan C."/>
        </authorList>
    </citation>
    <scope>NUCLEOTIDE SEQUENCE</scope>
</reference>
<dbReference type="InterPro" id="IPR027443">
    <property type="entry name" value="IPNS-like_sf"/>
</dbReference>
<organism evidence="2 3">
    <name type="scientific">Effrenium voratum</name>
    <dbReference type="NCBI Taxonomy" id="2562239"/>
    <lineage>
        <taxon>Eukaryota</taxon>
        <taxon>Sar</taxon>
        <taxon>Alveolata</taxon>
        <taxon>Dinophyceae</taxon>
        <taxon>Suessiales</taxon>
        <taxon>Symbiodiniaceae</taxon>
        <taxon>Effrenium</taxon>
    </lineage>
</organism>